<feature type="compositionally biased region" description="Basic residues" evidence="6">
    <location>
        <begin position="69"/>
        <end position="83"/>
    </location>
</feature>
<dbReference type="InterPro" id="IPR052035">
    <property type="entry name" value="ZnF_BED_domain_contain"/>
</dbReference>
<dbReference type="GO" id="GO:0046983">
    <property type="term" value="F:protein dimerization activity"/>
    <property type="evidence" value="ECO:0007669"/>
    <property type="project" value="InterPro"/>
</dbReference>
<dbReference type="GO" id="GO:0008270">
    <property type="term" value="F:zinc ion binding"/>
    <property type="evidence" value="ECO:0007669"/>
    <property type="project" value="UniProtKB-KW"/>
</dbReference>
<evidence type="ECO:0000256" key="2">
    <source>
        <dbReference type="ARBA" id="ARBA00022723"/>
    </source>
</evidence>
<dbReference type="InterPro" id="IPR008906">
    <property type="entry name" value="HATC_C_dom"/>
</dbReference>
<evidence type="ECO:0000313" key="9">
    <source>
        <dbReference type="Proteomes" id="UP000593570"/>
    </source>
</evidence>
<comment type="caution">
    <text evidence="8">The sequence shown here is derived from an EMBL/GenBank/DDBJ whole genome shotgun (WGS) entry which is preliminary data.</text>
</comment>
<reference evidence="8 9" key="1">
    <citation type="journal article" date="2020" name="bioRxiv">
        <title>A chromosome-scale genome assembly for the Fusarium oxysporum strain Fo5176 to establish a model Arabidopsis-fungal pathosystem.</title>
        <authorList>
            <person name="Fokkens L."/>
            <person name="Guo L."/>
            <person name="Dora S."/>
            <person name="Wang B."/>
            <person name="Ye K."/>
            <person name="Sanchez-Rodriguez C."/>
            <person name="Croll D."/>
        </authorList>
    </citation>
    <scope>NUCLEOTIDE SEQUENCE [LARGE SCALE GENOMIC DNA]</scope>
    <source>
        <strain evidence="8 9">Fo5176</strain>
    </source>
</reference>
<evidence type="ECO:0000256" key="6">
    <source>
        <dbReference type="SAM" id="MobiDB-lite"/>
    </source>
</evidence>
<dbReference type="AlphaFoldDB" id="A0A8H6GHL4"/>
<dbReference type="Pfam" id="PF05699">
    <property type="entry name" value="Dimer_Tnp_hAT"/>
    <property type="match status" value="1"/>
</dbReference>
<dbReference type="PANTHER" id="PTHR46481:SF10">
    <property type="entry name" value="ZINC FINGER BED DOMAIN-CONTAINING PROTEIN 39"/>
    <property type="match status" value="1"/>
</dbReference>
<evidence type="ECO:0000256" key="5">
    <source>
        <dbReference type="ARBA" id="ARBA00023242"/>
    </source>
</evidence>
<dbReference type="SUPFAM" id="SSF53098">
    <property type="entry name" value="Ribonuclease H-like"/>
    <property type="match status" value="1"/>
</dbReference>
<evidence type="ECO:0000313" key="8">
    <source>
        <dbReference type="EMBL" id="KAF6518368.1"/>
    </source>
</evidence>
<accession>A0A8H6GHL4</accession>
<protein>
    <recommendedName>
        <fullName evidence="7">HAT C-terminal dimerisation domain-containing protein</fullName>
    </recommendedName>
</protein>
<feature type="region of interest" description="Disordered" evidence="6">
    <location>
        <begin position="66"/>
        <end position="85"/>
    </location>
</feature>
<keyword evidence="5" id="KW-0539">Nucleus</keyword>
<keyword evidence="3" id="KW-0863">Zinc-finger</keyword>
<dbReference type="Proteomes" id="UP000593570">
    <property type="component" value="Unassembled WGS sequence"/>
</dbReference>
<evidence type="ECO:0000259" key="7">
    <source>
        <dbReference type="Pfam" id="PF05699"/>
    </source>
</evidence>
<name>A0A8H6GHL4_FUSOX</name>
<dbReference type="GO" id="GO:0005634">
    <property type="term" value="C:nucleus"/>
    <property type="evidence" value="ECO:0007669"/>
    <property type="project" value="UniProtKB-SubCell"/>
</dbReference>
<evidence type="ECO:0000256" key="1">
    <source>
        <dbReference type="ARBA" id="ARBA00004123"/>
    </source>
</evidence>
<dbReference type="InterPro" id="IPR012337">
    <property type="entry name" value="RNaseH-like_sf"/>
</dbReference>
<keyword evidence="2" id="KW-0479">Metal-binding</keyword>
<dbReference type="EMBL" id="JACDXP010000010">
    <property type="protein sequence ID" value="KAF6518368.1"/>
    <property type="molecule type" value="Genomic_DNA"/>
</dbReference>
<evidence type="ECO:0000256" key="4">
    <source>
        <dbReference type="ARBA" id="ARBA00022833"/>
    </source>
</evidence>
<keyword evidence="4" id="KW-0862">Zinc</keyword>
<sequence length="926" mass="106862">MNPIGLPIPFPDDAMPPEGQYSSREELVTAINAWAAPRGYAFSVKSSVVTPSGRTRVIYSCDRGAGKAPKVKPAKERKRKTTTRRTGCQFSIAAKESLYDVQGQEKWDTFYKHWHGIVASTTEDIYMERLEKFKQQYSPDHLNEVGYIIETWLELYKERFVKAWVHQHRHFQQFVTSRAEGIHRLIKSHMKTSQVDLFGAWNIIKLVLSNQLKRLEEVQSQQQASTLIDISGPLYSNIRGWLSHEALRQLDNQRQRLLREYPACVRYWLCRLCHEKRSYSTALYASSGTAHAARHLLRQHQIAEFGDSSPSLTTPFTLAAASASSSVRPLSRQASLGFQLGSHFDERSWKARFVDWIILEDVTFRQASSERLRWLIANGGELASQLLPEHHTTVCSWIRLTFESRRQIIFNLVKDAKSSVHLSFDLWTASNGFHYIGIVGHFVDSEGEKRDVLLGLPRLVGPHSGENMASYVKEVINQYEMGSKLGYFMLDNAESNDTCLETLARWFPMDVSRRRLRCIGHIINLVVRAVIFGSNVSKFEAELRGATDEFSFEIWAKKGAVGRLHNLATYIRRTDQRRQALRRLQTELAGDDAIFTLEIVVDGKTRWNSIYVMIKRALELRSAIELYQSRWQKPKNDPVHRDLTKDFLSAVDWAELERFHDFLKPFYILTKTMEGNASKPGAEGGHGAVWETLKTMDYLFVKFKQAAEETQFEEPSHFKSGIDCGWAKLEDYYIKTDRTPIYRAALALHPSYGYDYFERHWKNAMDRPQWYSDMQSAVGSLFDEYVRQAEVETQAQAGLLEDEADEIEADVNDYSSFGKRSIRSLHTQRKKVKAVSDLDLFQTRPIYPQDLDVANPLEWWNRHQLEYPVLYRMALDLFSIPGMSADCERVFSQTKKMITDERNRLAPEVVEADQLQKHWLMRGLVV</sequence>
<comment type="subcellular location">
    <subcellularLocation>
        <location evidence="1">Nucleus</location>
    </subcellularLocation>
</comment>
<dbReference type="PANTHER" id="PTHR46481">
    <property type="entry name" value="ZINC FINGER BED DOMAIN-CONTAINING PROTEIN 4"/>
    <property type="match status" value="1"/>
</dbReference>
<feature type="domain" description="HAT C-terminal dimerisation" evidence="7">
    <location>
        <begin position="838"/>
        <end position="920"/>
    </location>
</feature>
<organism evidence="8 9">
    <name type="scientific">Fusarium oxysporum f. sp. conglutinans</name>
    <dbReference type="NCBI Taxonomy" id="100902"/>
    <lineage>
        <taxon>Eukaryota</taxon>
        <taxon>Fungi</taxon>
        <taxon>Dikarya</taxon>
        <taxon>Ascomycota</taxon>
        <taxon>Pezizomycotina</taxon>
        <taxon>Sordariomycetes</taxon>
        <taxon>Hypocreomycetidae</taxon>
        <taxon>Hypocreales</taxon>
        <taxon>Nectriaceae</taxon>
        <taxon>Fusarium</taxon>
        <taxon>Fusarium oxysporum species complex</taxon>
    </lineage>
</organism>
<evidence type="ECO:0000256" key="3">
    <source>
        <dbReference type="ARBA" id="ARBA00022771"/>
    </source>
</evidence>
<gene>
    <name evidence="8" type="ORF">HZS61_002446</name>
</gene>
<proteinExistence type="predicted"/>